<feature type="domain" description="Bacterial bifunctional deaminase-reductase C-terminal" evidence="5">
    <location>
        <begin position="64"/>
        <end position="245"/>
    </location>
</feature>
<organism evidence="6 7">
    <name type="scientific">Streptomyces bingchenggensis (strain BCW-1)</name>
    <dbReference type="NCBI Taxonomy" id="749414"/>
    <lineage>
        <taxon>Bacteria</taxon>
        <taxon>Bacillati</taxon>
        <taxon>Actinomycetota</taxon>
        <taxon>Actinomycetes</taxon>
        <taxon>Kitasatosporales</taxon>
        <taxon>Streptomycetaceae</taxon>
        <taxon>Streptomyces</taxon>
    </lineage>
</organism>
<evidence type="ECO:0000256" key="1">
    <source>
        <dbReference type="ARBA" id="ARBA00005104"/>
    </source>
</evidence>
<gene>
    <name evidence="6" type="ordered locus">SBI_01635</name>
</gene>
<evidence type="ECO:0000256" key="4">
    <source>
        <dbReference type="SAM" id="MobiDB-lite"/>
    </source>
</evidence>
<protein>
    <submittedName>
        <fullName evidence="6">Bifunctional deaminase-reductase-like protein</fullName>
    </submittedName>
</protein>
<dbReference type="GO" id="GO:0009231">
    <property type="term" value="P:riboflavin biosynthetic process"/>
    <property type="evidence" value="ECO:0007669"/>
    <property type="project" value="InterPro"/>
</dbReference>
<dbReference type="AlphaFoldDB" id="D7CFM0"/>
<proteinExistence type="predicted"/>
<comment type="pathway">
    <text evidence="1">Cofactor biosynthesis; riboflavin biosynthesis.</text>
</comment>
<dbReference type="EMBL" id="CP002047">
    <property type="protein sequence ID" value="ADI04756.1"/>
    <property type="molecule type" value="Genomic_DNA"/>
</dbReference>
<dbReference type="PANTHER" id="PTHR38011:SF7">
    <property type="entry name" value="2,5-DIAMINO-6-RIBOSYLAMINO-4(3H)-PYRIMIDINONE 5'-PHOSPHATE REDUCTASE"/>
    <property type="match status" value="1"/>
</dbReference>
<evidence type="ECO:0000313" key="6">
    <source>
        <dbReference type="EMBL" id="ADI04756.1"/>
    </source>
</evidence>
<dbReference type="STRING" id="749414.SBI_01635"/>
<dbReference type="InterPro" id="IPR002734">
    <property type="entry name" value="RibDG_C"/>
</dbReference>
<accession>D7CFM0</accession>
<dbReference type="PANTHER" id="PTHR38011">
    <property type="entry name" value="DIHYDROFOLATE REDUCTASE FAMILY PROTEIN (AFU_ORTHOLOGUE AFUA_8G06820)"/>
    <property type="match status" value="1"/>
</dbReference>
<dbReference type="Proteomes" id="UP000000377">
    <property type="component" value="Chromosome"/>
</dbReference>
<reference evidence="6 7" key="1">
    <citation type="journal article" date="2010" name="J. Bacteriol.">
        <title>Genome sequence of the milbemycin-producing bacterium Streptomyces bingchenggensis.</title>
        <authorList>
            <person name="Wang X.J."/>
            <person name="Yan Y.J."/>
            <person name="Zhang B."/>
            <person name="An J."/>
            <person name="Wang J.J."/>
            <person name="Tian J."/>
            <person name="Jiang L."/>
            <person name="Chen Y.H."/>
            <person name="Huang S.X."/>
            <person name="Yin M."/>
            <person name="Zhang J."/>
            <person name="Gao A.L."/>
            <person name="Liu C.X."/>
            <person name="Zhu Z.X."/>
            <person name="Xiang W.S."/>
        </authorList>
    </citation>
    <scope>NUCLEOTIDE SEQUENCE [LARGE SCALE GENOMIC DNA]</scope>
    <source>
        <strain evidence="6 7">BCW-1</strain>
    </source>
</reference>
<dbReference type="Gene3D" id="3.40.430.10">
    <property type="entry name" value="Dihydrofolate Reductase, subunit A"/>
    <property type="match status" value="1"/>
</dbReference>
<evidence type="ECO:0000256" key="2">
    <source>
        <dbReference type="ARBA" id="ARBA00022857"/>
    </source>
</evidence>
<dbReference type="HOGENOM" id="CLU_036590_4_0_11"/>
<feature type="compositionally biased region" description="Low complexity" evidence="4">
    <location>
        <begin position="352"/>
        <end position="361"/>
    </location>
</feature>
<feature type="region of interest" description="Disordered" evidence="4">
    <location>
        <begin position="282"/>
        <end position="361"/>
    </location>
</feature>
<dbReference type="GO" id="GO:0008703">
    <property type="term" value="F:5-amino-6-(5-phosphoribosylamino)uracil reductase activity"/>
    <property type="evidence" value="ECO:0007669"/>
    <property type="project" value="InterPro"/>
</dbReference>
<keyword evidence="2" id="KW-0521">NADP</keyword>
<evidence type="ECO:0000259" key="5">
    <source>
        <dbReference type="Pfam" id="PF01872"/>
    </source>
</evidence>
<dbReference type="InterPro" id="IPR024072">
    <property type="entry name" value="DHFR-like_dom_sf"/>
</dbReference>
<feature type="compositionally biased region" description="Basic and acidic residues" evidence="4">
    <location>
        <begin position="289"/>
        <end position="311"/>
    </location>
</feature>
<dbReference type="KEGG" id="sbh:SBI_01635"/>
<dbReference type="Pfam" id="PF01872">
    <property type="entry name" value="RibD_C"/>
    <property type="match status" value="1"/>
</dbReference>
<dbReference type="InterPro" id="IPR050765">
    <property type="entry name" value="Riboflavin_Biosynth_HTPR"/>
</dbReference>
<feature type="compositionally biased region" description="Basic and acidic residues" evidence="4">
    <location>
        <begin position="340"/>
        <end position="349"/>
    </location>
</feature>
<dbReference type="eggNOG" id="COG1985">
    <property type="taxonomic scope" value="Bacteria"/>
</dbReference>
<name>D7CFM0_STRBB</name>
<keyword evidence="3" id="KW-0560">Oxidoreductase</keyword>
<keyword evidence="7" id="KW-1185">Reference proteome</keyword>
<evidence type="ECO:0000256" key="3">
    <source>
        <dbReference type="ARBA" id="ARBA00023002"/>
    </source>
</evidence>
<sequence length="361" mass="38443">MTALDETAAWERLRAIRSEVDAEAAGLVRGDGGLRWRQEVSPEVRILTDRYLPLCLAGPRLAVAQLGQSLDGFIATRTGDADYVTGEEDRAHLHHLRALVDAVVVGAGTAVADDPQLTVRACTGTNPVRVVLDPHGRVPSQRRVFIDGSAPTLWVVAADSGRGGENGSVGVDGSGRHRGLGAHVDVLTLPDRAAFEPRSLLDALARRGLGRVLIEGGGVTVSRFLHQRALDRLYVTVAPVLLGDGVPGLRFAGTSVMRDALRPPMRRAHLGEDTLFEIDLRTSQPGEPLPHEHGETGQARREGEHSVDHGDGQPLGRAQAGGAEGPCGDALPGAPAADVQRQHHGEQRQHHQGQQLGQRST</sequence>
<dbReference type="SUPFAM" id="SSF53597">
    <property type="entry name" value="Dihydrofolate reductase-like"/>
    <property type="match status" value="1"/>
</dbReference>
<evidence type="ECO:0000313" key="7">
    <source>
        <dbReference type="Proteomes" id="UP000000377"/>
    </source>
</evidence>